<dbReference type="EMBL" id="CP009112">
    <property type="protein sequence ID" value="ANS32539.1"/>
    <property type="molecule type" value="Genomic_DNA"/>
</dbReference>
<evidence type="ECO:0000313" key="3">
    <source>
        <dbReference type="Proteomes" id="UP000186108"/>
    </source>
</evidence>
<keyword evidence="2" id="KW-0614">Plasmid</keyword>
<name>A0A1B1KIU8_RHOOP</name>
<evidence type="ECO:0000256" key="1">
    <source>
        <dbReference type="SAM" id="MobiDB-lite"/>
    </source>
</evidence>
<dbReference type="AlphaFoldDB" id="A0A1B1KIU8"/>
<protein>
    <submittedName>
        <fullName evidence="2">Uncharacterized protein</fullName>
    </submittedName>
</protein>
<dbReference type="Proteomes" id="UP000186108">
    <property type="component" value="Plasmid pR1CP1"/>
</dbReference>
<proteinExistence type="predicted"/>
<organism evidence="2 3">
    <name type="scientific">Rhodococcus opacus</name>
    <name type="common">Nocardia opaca</name>
    <dbReference type="NCBI Taxonomy" id="37919"/>
    <lineage>
        <taxon>Bacteria</taxon>
        <taxon>Bacillati</taxon>
        <taxon>Actinomycetota</taxon>
        <taxon>Actinomycetes</taxon>
        <taxon>Mycobacteriales</taxon>
        <taxon>Nocardiaceae</taxon>
        <taxon>Rhodococcus</taxon>
    </lineage>
</organism>
<gene>
    <name evidence="2" type="ORF">R1CP_39780</name>
</gene>
<sequence length="234" mass="26034">MRVVETIWWMGLLALDPHLSPLNVDGRRCLAYLVFAHGTHHGRRTPFTQALPGNAFRETVMLDSFVQCQVDRGYSAYPNLLPVPVDEVCRGIGLRHCEVGGRCHRCVQRRRSPDGAQSGRQPGRMSGRSRVRVVVDAATWSVPQPTAQDPTSEYAAMVADRVLPRSLERGHSSSNLALPSAFEGWWGECCAAWNCSDARHQRSSCRFVVGRWSREHVGHPEPGPVLDFGRASHS</sequence>
<accession>A0A1B1KIU8</accession>
<reference evidence="2 3" key="1">
    <citation type="submission" date="2014-07" db="EMBL/GenBank/DDBJ databases">
        <authorList>
            <person name="Zhang J.E."/>
            <person name="Yang H."/>
            <person name="Guo J."/>
            <person name="Deng Z."/>
            <person name="Luo H."/>
            <person name="Luo M."/>
            <person name="Zhao B."/>
        </authorList>
    </citation>
    <scope>NUCLEOTIDE SEQUENCE [LARGE SCALE GENOMIC DNA]</scope>
    <source>
        <strain evidence="2 3">1CP</strain>
        <plasmid evidence="3">Plasmid pr1cp1</plasmid>
    </source>
</reference>
<feature type="region of interest" description="Disordered" evidence="1">
    <location>
        <begin position="110"/>
        <end position="129"/>
    </location>
</feature>
<geneLocation type="plasmid" evidence="3">
    <name>pr1cp1</name>
</geneLocation>
<evidence type="ECO:0000313" key="2">
    <source>
        <dbReference type="EMBL" id="ANS32539.1"/>
    </source>
</evidence>